<dbReference type="GO" id="GO:0045893">
    <property type="term" value="P:positive regulation of DNA-templated transcription"/>
    <property type="evidence" value="ECO:0007669"/>
    <property type="project" value="InterPro"/>
</dbReference>
<evidence type="ECO:0000256" key="4">
    <source>
        <dbReference type="ARBA" id="ARBA00022833"/>
    </source>
</evidence>
<keyword evidence="9" id="KW-0969">Cilium</keyword>
<accession>A0A7W5BHA5</accession>
<organism evidence="9 10">
    <name type="scientific">Pseudoduganella violacea</name>
    <dbReference type="NCBI Taxonomy" id="1715466"/>
    <lineage>
        <taxon>Bacteria</taxon>
        <taxon>Pseudomonadati</taxon>
        <taxon>Pseudomonadota</taxon>
        <taxon>Betaproteobacteria</taxon>
        <taxon>Burkholderiales</taxon>
        <taxon>Oxalobacteraceae</taxon>
        <taxon>Telluria group</taxon>
        <taxon>Pseudoduganella</taxon>
    </lineage>
</organism>
<dbReference type="GO" id="GO:0044781">
    <property type="term" value="P:bacterial-type flagellum organization"/>
    <property type="evidence" value="ECO:0007669"/>
    <property type="project" value="UniProtKB-KW"/>
</dbReference>
<evidence type="ECO:0000256" key="7">
    <source>
        <dbReference type="ARBA" id="ARBA00023159"/>
    </source>
</evidence>
<sequence>MDTHIRALQLAKSCVALGARIRTVSRITGLSMSLLRDYFYREVPSASGRWPESCDWYHLGSTIERAEASVFGAICATLLAEQLCRPGEALVAAYRMYAERCTAAPRISFERAFNLVCDLEGIWNCSSPQLALRACAICHSRYLVSLGDCSGDQSGCVFCKLLKRYWRDTRIQAHYLPLAAPADLLDWPAWPSLDESTP</sequence>
<keyword evidence="1" id="KW-0963">Cytoplasm</keyword>
<name>A0A7W5BHA5_9BURK</name>
<keyword evidence="7" id="KW-0010">Activator</keyword>
<evidence type="ECO:0000256" key="6">
    <source>
        <dbReference type="ARBA" id="ARBA00023125"/>
    </source>
</evidence>
<keyword evidence="5" id="KW-0805">Transcription regulation</keyword>
<dbReference type="GO" id="GO:0046872">
    <property type="term" value="F:metal ion binding"/>
    <property type="evidence" value="ECO:0007669"/>
    <property type="project" value="UniProtKB-KW"/>
</dbReference>
<keyword evidence="2" id="KW-0479">Metal-binding</keyword>
<dbReference type="EMBL" id="JACHXD010000025">
    <property type="protein sequence ID" value="MBB3122190.1"/>
    <property type="molecule type" value="Genomic_DNA"/>
</dbReference>
<evidence type="ECO:0000313" key="10">
    <source>
        <dbReference type="Proteomes" id="UP000541535"/>
    </source>
</evidence>
<evidence type="ECO:0000256" key="8">
    <source>
        <dbReference type="ARBA" id="ARBA00023163"/>
    </source>
</evidence>
<protein>
    <submittedName>
        <fullName evidence="9">Flagellar transcriptional activator FlhC</fullName>
    </submittedName>
</protein>
<comment type="caution">
    <text evidence="9">The sequence shown here is derived from an EMBL/GenBank/DDBJ whole genome shotgun (WGS) entry which is preliminary data.</text>
</comment>
<evidence type="ECO:0000256" key="1">
    <source>
        <dbReference type="ARBA" id="ARBA00022490"/>
    </source>
</evidence>
<keyword evidence="3" id="KW-1005">Bacterial flagellum biogenesis</keyword>
<dbReference type="AlphaFoldDB" id="A0A7W5BHA5"/>
<keyword evidence="8" id="KW-0804">Transcription</keyword>
<gene>
    <name evidence="9" type="ORF">FHS03_005287</name>
</gene>
<keyword evidence="9" id="KW-0966">Cell projection</keyword>
<evidence type="ECO:0000256" key="2">
    <source>
        <dbReference type="ARBA" id="ARBA00022723"/>
    </source>
</evidence>
<evidence type="ECO:0000256" key="5">
    <source>
        <dbReference type="ARBA" id="ARBA00023015"/>
    </source>
</evidence>
<evidence type="ECO:0000313" key="9">
    <source>
        <dbReference type="EMBL" id="MBB3122190.1"/>
    </source>
</evidence>
<reference evidence="9 10" key="1">
    <citation type="submission" date="2020-08" db="EMBL/GenBank/DDBJ databases">
        <title>Genomic Encyclopedia of Type Strains, Phase III (KMG-III): the genomes of soil and plant-associated and newly described type strains.</title>
        <authorList>
            <person name="Whitman W."/>
        </authorList>
    </citation>
    <scope>NUCLEOTIDE SEQUENCE [LARGE SCALE GENOMIC DNA]</scope>
    <source>
        <strain evidence="9 10">CECT 8897</strain>
    </source>
</reference>
<dbReference type="Pfam" id="PF05280">
    <property type="entry name" value="FlhC"/>
    <property type="match status" value="1"/>
</dbReference>
<dbReference type="GO" id="GO:1902208">
    <property type="term" value="P:regulation of bacterial-type flagellum assembly"/>
    <property type="evidence" value="ECO:0007669"/>
    <property type="project" value="InterPro"/>
</dbReference>
<keyword evidence="9" id="KW-0282">Flagellum</keyword>
<keyword evidence="6" id="KW-0238">DNA-binding</keyword>
<dbReference type="SUPFAM" id="SSF160930">
    <property type="entry name" value="FlhC-like"/>
    <property type="match status" value="1"/>
</dbReference>
<keyword evidence="10" id="KW-1185">Reference proteome</keyword>
<dbReference type="RefSeq" id="WP_183443856.1">
    <property type="nucleotide sequence ID" value="NZ_JACHXD010000025.1"/>
</dbReference>
<proteinExistence type="predicted"/>
<dbReference type="InterPro" id="IPR007944">
    <property type="entry name" value="FlhC"/>
</dbReference>
<dbReference type="Proteomes" id="UP000541535">
    <property type="component" value="Unassembled WGS sequence"/>
</dbReference>
<evidence type="ECO:0000256" key="3">
    <source>
        <dbReference type="ARBA" id="ARBA00022795"/>
    </source>
</evidence>
<dbReference type="GO" id="GO:0003677">
    <property type="term" value="F:DNA binding"/>
    <property type="evidence" value="ECO:0007669"/>
    <property type="project" value="UniProtKB-KW"/>
</dbReference>
<keyword evidence="4" id="KW-0862">Zinc</keyword>